<comment type="similarity">
    <text evidence="3">Belongs to the cyclin family.</text>
</comment>
<evidence type="ECO:0000313" key="7">
    <source>
        <dbReference type="Proteomes" id="UP000515152"/>
    </source>
</evidence>
<dbReference type="CDD" id="cd20528">
    <property type="entry name" value="CYCLIN_CCNJ-like_rpt1"/>
    <property type="match status" value="1"/>
</dbReference>
<dbReference type="InterPro" id="IPR013763">
    <property type="entry name" value="Cyclin-like_dom"/>
</dbReference>
<sequence>MELEGQWWKGQLAGDIHQALRLKELKLPLYKVQSPQLNLRRYFADLIAVVSNRFKLCPNARHLAVYLLDLFMDRYDISVQQLHIVALSCLLLASKFEEREDRVPKLQTLNSLGCMSSMSLVLTRPGLLHMELLLLEAFQWNLYLPTAAHFIEYYLSISVHEGDLHDGWPMVCLEKTVLYMSKYADYFLEVSLQDHVFLSFAPSLVAAGCVAASRIILRLSPTWPSRLQHLTLYPWEHLLPCVERLLLAHDGDLKEANKQKCQHPMSQMVFQSQPQSAAPHQYLQRPTLQYTQQNLAQTHGPSPYLTHTTTLQPSTTLGQGQAQTISASLDPKGNLPTRGYQLNALYTCATPQFDR</sequence>
<dbReference type="InterPro" id="IPR036915">
    <property type="entry name" value="Cyclin-like_sf"/>
</dbReference>
<evidence type="ECO:0000256" key="4">
    <source>
        <dbReference type="SAM" id="MobiDB-lite"/>
    </source>
</evidence>
<feature type="domain" description="Cyclin-like" evidence="5">
    <location>
        <begin position="45"/>
        <end position="136"/>
    </location>
</feature>
<dbReference type="InterPro" id="IPR004367">
    <property type="entry name" value="Cyclin_C-dom"/>
</dbReference>
<organism evidence="8">
    <name type="scientific">Clupea harengus</name>
    <name type="common">Atlantic herring</name>
    <dbReference type="NCBI Taxonomy" id="7950"/>
    <lineage>
        <taxon>Eukaryota</taxon>
        <taxon>Metazoa</taxon>
        <taxon>Chordata</taxon>
        <taxon>Craniata</taxon>
        <taxon>Vertebrata</taxon>
        <taxon>Euteleostomi</taxon>
        <taxon>Actinopterygii</taxon>
        <taxon>Neopterygii</taxon>
        <taxon>Teleostei</taxon>
        <taxon>Clupei</taxon>
        <taxon>Clupeiformes</taxon>
        <taxon>Clupeoidei</taxon>
        <taxon>Clupeidae</taxon>
        <taxon>Clupea</taxon>
    </lineage>
</organism>
<gene>
    <name evidence="8 9 10" type="primary">ccnj</name>
</gene>
<evidence type="ECO:0000259" key="6">
    <source>
        <dbReference type="SMART" id="SM01332"/>
    </source>
</evidence>
<evidence type="ECO:0000313" key="10">
    <source>
        <dbReference type="RefSeq" id="XP_031434894.1"/>
    </source>
</evidence>
<dbReference type="RefSeq" id="XP_031434892.1">
    <property type="nucleotide sequence ID" value="XM_031579032.2"/>
</dbReference>
<feature type="domain" description="Cyclin C-terminal" evidence="6">
    <location>
        <begin position="145"/>
        <end position="274"/>
    </location>
</feature>
<dbReference type="Pfam" id="PF02984">
    <property type="entry name" value="Cyclin_C"/>
    <property type="match status" value="1"/>
</dbReference>
<dbReference type="FunFam" id="1.10.472.10:FF:000036">
    <property type="entry name" value="cyclin-J isoform X1"/>
    <property type="match status" value="1"/>
</dbReference>
<keyword evidence="7" id="KW-1185">Reference proteome</keyword>
<dbReference type="GeneID" id="105893456"/>
<dbReference type="GeneTree" id="ENSGT00940000156981"/>
<reference evidence="8" key="1">
    <citation type="submission" date="2022-01" db="UniProtKB">
        <authorList>
            <consortium name="RefSeq"/>
        </authorList>
    </citation>
    <scope>IDENTIFICATION</scope>
</reference>
<dbReference type="FunFam" id="1.10.472.10:FF:000022">
    <property type="entry name" value="cyclin-J isoform X1"/>
    <property type="match status" value="1"/>
</dbReference>
<dbReference type="KEGG" id="char:105893456"/>
<evidence type="ECO:0000256" key="3">
    <source>
        <dbReference type="RuleBase" id="RU000383"/>
    </source>
</evidence>
<dbReference type="Proteomes" id="UP000515152">
    <property type="component" value="Chromosome 13"/>
</dbReference>
<dbReference type="Pfam" id="PF00134">
    <property type="entry name" value="Cyclin_N"/>
    <property type="match status" value="1"/>
</dbReference>
<dbReference type="SMART" id="SM00385">
    <property type="entry name" value="CYCLIN"/>
    <property type="match status" value="2"/>
</dbReference>
<dbReference type="CTD" id="54619"/>
<evidence type="ECO:0000256" key="1">
    <source>
        <dbReference type="ARBA" id="ARBA00023127"/>
    </source>
</evidence>
<keyword evidence="1 3" id="KW-0195">Cyclin</keyword>
<dbReference type="SMART" id="SM01332">
    <property type="entry name" value="Cyclin_C"/>
    <property type="match status" value="1"/>
</dbReference>
<dbReference type="CDD" id="cd20529">
    <property type="entry name" value="CYCLIN_CCNJ-like_rpt2"/>
    <property type="match status" value="1"/>
</dbReference>
<protein>
    <recommendedName>
        <fullName evidence="2">Cyclin-J</fullName>
    </recommendedName>
</protein>
<dbReference type="InterPro" id="IPR039361">
    <property type="entry name" value="Cyclin"/>
</dbReference>
<dbReference type="RefSeq" id="XP_031434894.1">
    <property type="nucleotide sequence ID" value="XM_031579034.2"/>
</dbReference>
<dbReference type="Gene3D" id="1.10.472.10">
    <property type="entry name" value="Cyclin-like"/>
    <property type="match status" value="2"/>
</dbReference>
<evidence type="ECO:0000259" key="5">
    <source>
        <dbReference type="SMART" id="SM00385"/>
    </source>
</evidence>
<dbReference type="RefSeq" id="XP_012675332.1">
    <property type="nucleotide sequence ID" value="XM_012819878.3"/>
</dbReference>
<dbReference type="AlphaFoldDB" id="A0A6P3VLS6"/>
<feature type="domain" description="Cyclin-like" evidence="5">
    <location>
        <begin position="175"/>
        <end position="247"/>
    </location>
</feature>
<evidence type="ECO:0000313" key="9">
    <source>
        <dbReference type="RefSeq" id="XP_031434892.1"/>
    </source>
</evidence>
<proteinExistence type="inferred from homology"/>
<feature type="region of interest" description="Disordered" evidence="4">
    <location>
        <begin position="313"/>
        <end position="334"/>
    </location>
</feature>
<dbReference type="OrthoDB" id="285802at2759"/>
<name>A0A6P3VLS6_CLUHA</name>
<dbReference type="SUPFAM" id="SSF47954">
    <property type="entry name" value="Cyclin-like"/>
    <property type="match status" value="2"/>
</dbReference>
<dbReference type="PANTHER" id="PTHR10177">
    <property type="entry name" value="CYCLINS"/>
    <property type="match status" value="1"/>
</dbReference>
<dbReference type="InterPro" id="IPR006671">
    <property type="entry name" value="Cyclin_N"/>
</dbReference>
<evidence type="ECO:0000256" key="2">
    <source>
        <dbReference type="ARBA" id="ARBA00073756"/>
    </source>
</evidence>
<evidence type="ECO:0000313" key="8">
    <source>
        <dbReference type="RefSeq" id="XP_012675332.1"/>
    </source>
</evidence>
<accession>A0A6P3VLS6</accession>